<feature type="region of interest" description="Disordered" evidence="1">
    <location>
        <begin position="68"/>
        <end position="96"/>
    </location>
</feature>
<reference evidence="2 3" key="1">
    <citation type="submission" date="2018-08" db="EMBL/GenBank/DDBJ databases">
        <title>A genome reference for cultivated species of the human gut microbiota.</title>
        <authorList>
            <person name="Zou Y."/>
            <person name="Xue W."/>
            <person name="Luo G."/>
        </authorList>
    </citation>
    <scope>NUCLEOTIDE SEQUENCE [LARGE SCALE GENOMIC DNA]</scope>
    <source>
        <strain evidence="2 3">AF37-6AC</strain>
    </source>
</reference>
<name>A0A415LIL5_9FIRM</name>
<evidence type="ECO:0000313" key="2">
    <source>
        <dbReference type="EMBL" id="RHL48386.1"/>
    </source>
</evidence>
<dbReference type="Proteomes" id="UP000285897">
    <property type="component" value="Unassembled WGS sequence"/>
</dbReference>
<evidence type="ECO:0008006" key="4">
    <source>
        <dbReference type="Google" id="ProtNLM"/>
    </source>
</evidence>
<dbReference type="EMBL" id="QROS01000004">
    <property type="protein sequence ID" value="RHL48386.1"/>
    <property type="molecule type" value="Genomic_DNA"/>
</dbReference>
<dbReference type="RefSeq" id="WP_118393048.1">
    <property type="nucleotide sequence ID" value="NZ_JBDMIJ010000019.1"/>
</dbReference>
<proteinExistence type="predicted"/>
<protein>
    <recommendedName>
        <fullName evidence="4">Immunoglobulin</fullName>
    </recommendedName>
</protein>
<evidence type="ECO:0000256" key="1">
    <source>
        <dbReference type="SAM" id="MobiDB-lite"/>
    </source>
</evidence>
<accession>A0A415LIL5</accession>
<gene>
    <name evidence="2" type="ORF">DW021_06740</name>
</gene>
<organism evidence="2 3">
    <name type="scientific">Blautia obeum</name>
    <dbReference type="NCBI Taxonomy" id="40520"/>
    <lineage>
        <taxon>Bacteria</taxon>
        <taxon>Bacillati</taxon>
        <taxon>Bacillota</taxon>
        <taxon>Clostridia</taxon>
        <taxon>Lachnospirales</taxon>
        <taxon>Lachnospiraceae</taxon>
        <taxon>Blautia</taxon>
    </lineage>
</organism>
<dbReference type="AlphaFoldDB" id="A0A415LIL5"/>
<sequence length="96" mass="11469">MKLTKYEQETIINFNNDEQEASIYTASPQMMRKLDALAAAYPEHYRVVEQTEVSKTYSCEKHLINLRKPRKQNEEHSQWARQRMQEMNRHKNAGNL</sequence>
<feature type="compositionally biased region" description="Basic and acidic residues" evidence="1">
    <location>
        <begin position="71"/>
        <end position="89"/>
    </location>
</feature>
<comment type="caution">
    <text evidence="2">The sequence shown here is derived from an EMBL/GenBank/DDBJ whole genome shotgun (WGS) entry which is preliminary data.</text>
</comment>
<evidence type="ECO:0000313" key="3">
    <source>
        <dbReference type="Proteomes" id="UP000285897"/>
    </source>
</evidence>